<dbReference type="GO" id="GO:0003677">
    <property type="term" value="F:DNA binding"/>
    <property type="evidence" value="ECO:0007669"/>
    <property type="project" value="UniProtKB-KW"/>
</dbReference>
<dbReference type="InterPro" id="IPR039425">
    <property type="entry name" value="RNA_pol_sigma-70-like"/>
</dbReference>
<dbReference type="InterPro" id="IPR007627">
    <property type="entry name" value="RNA_pol_sigma70_r2"/>
</dbReference>
<comment type="similarity">
    <text evidence="1">Belongs to the sigma-70 factor family. ECF subfamily.</text>
</comment>
<evidence type="ECO:0000256" key="5">
    <source>
        <dbReference type="ARBA" id="ARBA00023163"/>
    </source>
</evidence>
<dbReference type="RefSeq" id="WP_191039790.1">
    <property type="nucleotide sequence ID" value="NZ_JACXAA010000005.1"/>
</dbReference>
<dbReference type="NCBIfam" id="TIGR02937">
    <property type="entry name" value="sigma70-ECF"/>
    <property type="match status" value="1"/>
</dbReference>
<keyword evidence="2" id="KW-0805">Transcription regulation</keyword>
<dbReference type="GO" id="GO:0016987">
    <property type="term" value="F:sigma factor activity"/>
    <property type="evidence" value="ECO:0007669"/>
    <property type="project" value="UniProtKB-KW"/>
</dbReference>
<dbReference type="SUPFAM" id="SSF88946">
    <property type="entry name" value="Sigma2 domain of RNA polymerase sigma factors"/>
    <property type="match status" value="1"/>
</dbReference>
<keyword evidence="4" id="KW-0238">DNA-binding</keyword>
<keyword evidence="5" id="KW-0804">Transcription</keyword>
<evidence type="ECO:0000256" key="2">
    <source>
        <dbReference type="ARBA" id="ARBA00023015"/>
    </source>
</evidence>
<dbReference type="Gene3D" id="1.10.10.10">
    <property type="entry name" value="Winged helix-like DNA-binding domain superfamily/Winged helix DNA-binding domain"/>
    <property type="match status" value="1"/>
</dbReference>
<evidence type="ECO:0000256" key="1">
    <source>
        <dbReference type="ARBA" id="ARBA00010641"/>
    </source>
</evidence>
<sequence length="183" mass="20998">MNGVLADGVTTRHYIPQQAESSLETVYNRYVDQVYRQCLSMTKDSEKAQDFTHDIFIKVFHKLDAFEQRSSLSTWINSIAYNYCADQLRLAKRLQTTSLDEELNGQVSESQEAALQEEATQLVNQALASLSKAEQVLLRQKYEEGISLDELAQMHQLSLSAVKMRLKRSREKIQRFCAQQQAT</sequence>
<dbReference type="Pfam" id="PF04545">
    <property type="entry name" value="Sigma70_r4"/>
    <property type="match status" value="1"/>
</dbReference>
<accession>A0A927B224</accession>
<comment type="caution">
    <text evidence="8">The sequence shown here is derived from an EMBL/GenBank/DDBJ whole genome shotgun (WGS) entry which is preliminary data.</text>
</comment>
<dbReference type="InterPro" id="IPR036388">
    <property type="entry name" value="WH-like_DNA-bd_sf"/>
</dbReference>
<protein>
    <submittedName>
        <fullName evidence="8">RNA polymerase sigma factor</fullName>
    </submittedName>
</protein>
<dbReference type="InterPro" id="IPR013325">
    <property type="entry name" value="RNA_pol_sigma_r2"/>
</dbReference>
<dbReference type="Pfam" id="PF04542">
    <property type="entry name" value="Sigma70_r2"/>
    <property type="match status" value="1"/>
</dbReference>
<evidence type="ECO:0000313" key="9">
    <source>
        <dbReference type="Proteomes" id="UP000653797"/>
    </source>
</evidence>
<dbReference type="EMBL" id="JACXAA010000005">
    <property type="protein sequence ID" value="MBD2754144.1"/>
    <property type="molecule type" value="Genomic_DNA"/>
</dbReference>
<dbReference type="Proteomes" id="UP000653797">
    <property type="component" value="Unassembled WGS sequence"/>
</dbReference>
<evidence type="ECO:0000313" key="8">
    <source>
        <dbReference type="EMBL" id="MBD2754144.1"/>
    </source>
</evidence>
<evidence type="ECO:0000256" key="3">
    <source>
        <dbReference type="ARBA" id="ARBA00023082"/>
    </source>
</evidence>
<reference evidence="8" key="1">
    <citation type="submission" date="2020-09" db="EMBL/GenBank/DDBJ databases">
        <authorList>
            <person name="Kim M.K."/>
        </authorList>
    </citation>
    <scope>NUCLEOTIDE SEQUENCE</scope>
    <source>
        <strain evidence="8">BT704</strain>
    </source>
</reference>
<keyword evidence="3" id="KW-0731">Sigma factor</keyword>
<dbReference type="PANTHER" id="PTHR43133">
    <property type="entry name" value="RNA POLYMERASE ECF-TYPE SIGMA FACTO"/>
    <property type="match status" value="1"/>
</dbReference>
<evidence type="ECO:0000256" key="4">
    <source>
        <dbReference type="ARBA" id="ARBA00023125"/>
    </source>
</evidence>
<name>A0A927B224_9BACT</name>
<dbReference type="InterPro" id="IPR014284">
    <property type="entry name" value="RNA_pol_sigma-70_dom"/>
</dbReference>
<dbReference type="AlphaFoldDB" id="A0A927B224"/>
<evidence type="ECO:0000259" key="7">
    <source>
        <dbReference type="Pfam" id="PF04545"/>
    </source>
</evidence>
<dbReference type="SUPFAM" id="SSF88659">
    <property type="entry name" value="Sigma3 and sigma4 domains of RNA polymerase sigma factors"/>
    <property type="match status" value="1"/>
</dbReference>
<dbReference type="InterPro" id="IPR007630">
    <property type="entry name" value="RNA_pol_sigma70_r4"/>
</dbReference>
<keyword evidence="9" id="KW-1185">Reference proteome</keyword>
<proteinExistence type="inferred from homology"/>
<feature type="domain" description="RNA polymerase sigma-70 region 4" evidence="7">
    <location>
        <begin position="126"/>
        <end position="174"/>
    </location>
</feature>
<evidence type="ECO:0000259" key="6">
    <source>
        <dbReference type="Pfam" id="PF04542"/>
    </source>
</evidence>
<gene>
    <name evidence="8" type="ORF">IC230_14645</name>
</gene>
<dbReference type="PANTHER" id="PTHR43133:SF8">
    <property type="entry name" value="RNA POLYMERASE SIGMA FACTOR HI_1459-RELATED"/>
    <property type="match status" value="1"/>
</dbReference>
<organism evidence="8 9">
    <name type="scientific">Spirosoma validum</name>
    <dbReference type="NCBI Taxonomy" id="2771355"/>
    <lineage>
        <taxon>Bacteria</taxon>
        <taxon>Pseudomonadati</taxon>
        <taxon>Bacteroidota</taxon>
        <taxon>Cytophagia</taxon>
        <taxon>Cytophagales</taxon>
        <taxon>Cytophagaceae</taxon>
        <taxon>Spirosoma</taxon>
    </lineage>
</organism>
<feature type="domain" description="RNA polymerase sigma-70 region 2" evidence="6">
    <location>
        <begin position="27"/>
        <end position="93"/>
    </location>
</feature>
<dbReference type="InterPro" id="IPR013324">
    <property type="entry name" value="RNA_pol_sigma_r3/r4-like"/>
</dbReference>
<dbReference type="GO" id="GO:0006352">
    <property type="term" value="P:DNA-templated transcription initiation"/>
    <property type="evidence" value="ECO:0007669"/>
    <property type="project" value="InterPro"/>
</dbReference>
<dbReference type="Gene3D" id="1.10.1740.10">
    <property type="match status" value="1"/>
</dbReference>